<accession>A0A2S9WYH9</accession>
<gene>
    <name evidence="1" type="ORF">BUE93_21820</name>
</gene>
<reference evidence="1 2" key="1">
    <citation type="submission" date="2017-01" db="EMBL/GenBank/DDBJ databases">
        <title>New insights into the genetic diversity of Chromobacterium isolated from tropical freshwater lake.</title>
        <authorList>
            <person name="Santos A.B."/>
            <person name="Nascimento A.M."/>
            <person name="Da Silva P.C."/>
        </authorList>
    </citation>
    <scope>NUCLEOTIDE SEQUENCE [LARGE SCALE GENOMIC DNA]</scope>
    <source>
        <strain evidence="1 2">56AF</strain>
    </source>
</reference>
<protein>
    <submittedName>
        <fullName evidence="1">Uncharacterized protein</fullName>
    </submittedName>
</protein>
<organism evidence="1 2">
    <name type="scientific">Chromobacterium amazonense</name>
    <dbReference type="NCBI Taxonomy" id="1382803"/>
    <lineage>
        <taxon>Bacteria</taxon>
        <taxon>Pseudomonadati</taxon>
        <taxon>Pseudomonadota</taxon>
        <taxon>Betaproteobacteria</taxon>
        <taxon>Neisseriales</taxon>
        <taxon>Chromobacteriaceae</taxon>
        <taxon>Chromobacterium</taxon>
    </lineage>
</organism>
<dbReference type="Proteomes" id="UP000239469">
    <property type="component" value="Unassembled WGS sequence"/>
</dbReference>
<dbReference type="InterPro" id="IPR045538">
    <property type="entry name" value="CIS_TMP"/>
</dbReference>
<name>A0A2S9WYH9_9NEIS</name>
<evidence type="ECO:0000313" key="1">
    <source>
        <dbReference type="EMBL" id="PRP68530.1"/>
    </source>
</evidence>
<sequence>MLKDIEHGLAAGPGGDDAWLERLAAEVARRGAPPGLAPLLDALLEHSRLPLRPGTLRARRRVQALRGGEISDGAADLAGRLLHALGKTPRLVPLLDALRAAEAELPPARLNAALRLWLANAWRILQPEARAWPQNDAEAAARLRQALREDARQAALPSLLAALEARIAEARAAESDERALCDLIELPRLLASPALPARLAEQLERFLAASAPGLRWRRKLNRQLRLWSEGRAAPPDYAWEDEARERLEAWAARLAPLAASPVQIAALRACRAPGDAHRQALAARLLALEKLLPPLLGAHPELAAAQHWQQQLKRLRLKLWRGAAAPWQPLAEALAAQCADAQGLPGLWPDALTLDEDTLAQRLEAAREPALAQAWQAARALSRPLRGDERRQWREAADALRQLLDGQSLDQDSRFWCDDAGLVLLWPFLPEWFRRAGWLDDDGHWLDEACQLKAWRALAGLIGRGEDHEQGHTARLLAGLEIDEPLACAPEMTAAESAACADACAAFEQAWATAMPAMPLAGGIAQLFLRRQGVWRISQAGWQLSVEGQSQDILLARLPWSLGLAMLPWREDLLTINWQRPALPAAEENPHAPD</sequence>
<dbReference type="AlphaFoldDB" id="A0A2S9WYH9"/>
<proteinExistence type="predicted"/>
<evidence type="ECO:0000313" key="2">
    <source>
        <dbReference type="Proteomes" id="UP000239469"/>
    </source>
</evidence>
<dbReference type="EMBL" id="MTBD01000117">
    <property type="protein sequence ID" value="PRP68530.1"/>
    <property type="molecule type" value="Genomic_DNA"/>
</dbReference>
<comment type="caution">
    <text evidence="1">The sequence shown here is derived from an EMBL/GenBank/DDBJ whole genome shotgun (WGS) entry which is preliminary data.</text>
</comment>
<dbReference type="Pfam" id="PF19268">
    <property type="entry name" value="CIS_TMP"/>
    <property type="match status" value="1"/>
</dbReference>